<keyword evidence="2" id="KW-1185">Reference proteome</keyword>
<name>A0A5B1CBW2_9BACT</name>
<dbReference type="EMBL" id="VRLW01000001">
    <property type="protein sequence ID" value="KAA1258607.1"/>
    <property type="molecule type" value="Genomic_DNA"/>
</dbReference>
<proteinExistence type="predicted"/>
<dbReference type="RefSeq" id="WP_068257861.1">
    <property type="nucleotide sequence ID" value="NZ_LWSK01000001.1"/>
</dbReference>
<evidence type="ECO:0000313" key="1">
    <source>
        <dbReference type="EMBL" id="KAA1258607.1"/>
    </source>
</evidence>
<sequence length="135" mass="15437">MSEQTETCHWELAVADARCIDPSDFWETAKLLCGITALTMIDEITEEQAEYARRIFSERSRHANHMDLQPSDERQRNELWTLVVAQAKSSVEENDGWERLKILIGLTQLFGFGMISQEQVDHVRSLLLGENDGAN</sequence>
<accession>A0A5B1CBW2</accession>
<dbReference type="AlphaFoldDB" id="A0A5B1CBW2"/>
<dbReference type="Proteomes" id="UP000322699">
    <property type="component" value="Unassembled WGS sequence"/>
</dbReference>
<organism evidence="1 2">
    <name type="scientific">Rubripirellula obstinata</name>
    <dbReference type="NCBI Taxonomy" id="406547"/>
    <lineage>
        <taxon>Bacteria</taxon>
        <taxon>Pseudomonadati</taxon>
        <taxon>Planctomycetota</taxon>
        <taxon>Planctomycetia</taxon>
        <taxon>Pirellulales</taxon>
        <taxon>Pirellulaceae</taxon>
        <taxon>Rubripirellula</taxon>
    </lineage>
</organism>
<comment type="caution">
    <text evidence="1">The sequence shown here is derived from an EMBL/GenBank/DDBJ whole genome shotgun (WGS) entry which is preliminary data.</text>
</comment>
<evidence type="ECO:0000313" key="2">
    <source>
        <dbReference type="Proteomes" id="UP000322699"/>
    </source>
</evidence>
<reference evidence="1 2" key="1">
    <citation type="submission" date="2019-08" db="EMBL/GenBank/DDBJ databases">
        <title>Deep-cultivation of Planctomycetes and their phenomic and genomic characterization uncovers novel biology.</title>
        <authorList>
            <person name="Wiegand S."/>
            <person name="Jogler M."/>
            <person name="Boedeker C."/>
            <person name="Pinto D."/>
            <person name="Vollmers J."/>
            <person name="Rivas-Marin E."/>
            <person name="Kohn T."/>
            <person name="Peeters S.H."/>
            <person name="Heuer A."/>
            <person name="Rast P."/>
            <person name="Oberbeckmann S."/>
            <person name="Bunk B."/>
            <person name="Jeske O."/>
            <person name="Meyerdierks A."/>
            <person name="Storesund J.E."/>
            <person name="Kallscheuer N."/>
            <person name="Luecker S."/>
            <person name="Lage O.M."/>
            <person name="Pohl T."/>
            <person name="Merkel B.J."/>
            <person name="Hornburger P."/>
            <person name="Mueller R.-W."/>
            <person name="Bruemmer F."/>
            <person name="Labrenz M."/>
            <person name="Spormann A.M."/>
            <person name="Op Den Camp H."/>
            <person name="Overmann J."/>
            <person name="Amann R."/>
            <person name="Jetten M.S.M."/>
            <person name="Mascher T."/>
            <person name="Medema M.H."/>
            <person name="Devos D.P."/>
            <person name="Kaster A.-K."/>
            <person name="Ovreas L."/>
            <person name="Rohde M."/>
            <person name="Galperin M.Y."/>
            <person name="Jogler C."/>
        </authorList>
    </citation>
    <scope>NUCLEOTIDE SEQUENCE [LARGE SCALE GENOMIC DNA]</scope>
    <source>
        <strain evidence="1 2">LF1</strain>
    </source>
</reference>
<gene>
    <name evidence="1" type="ORF">LF1_11290</name>
</gene>
<dbReference type="OrthoDB" id="9966079at2"/>
<protein>
    <submittedName>
        <fullName evidence="1">Uncharacterized protein</fullName>
    </submittedName>
</protein>